<feature type="domain" description="4Fe-4S ferredoxin-type" evidence="9">
    <location>
        <begin position="1"/>
        <end position="29"/>
    </location>
</feature>
<organism evidence="10 11">
    <name type="scientific">Rugosimonospora africana</name>
    <dbReference type="NCBI Taxonomy" id="556532"/>
    <lineage>
        <taxon>Bacteria</taxon>
        <taxon>Bacillati</taxon>
        <taxon>Actinomycetota</taxon>
        <taxon>Actinomycetes</taxon>
        <taxon>Micromonosporales</taxon>
        <taxon>Micromonosporaceae</taxon>
        <taxon>Rugosimonospora</taxon>
    </lineage>
</organism>
<dbReference type="InterPro" id="IPR051269">
    <property type="entry name" value="Fe-S_cluster_ET"/>
</dbReference>
<evidence type="ECO:0000256" key="8">
    <source>
        <dbReference type="RuleBase" id="RU368020"/>
    </source>
</evidence>
<comment type="function">
    <text evidence="8">Ferredoxins are iron-sulfur proteins that transfer electrons in a wide variety of metabolic reactions.</text>
</comment>
<evidence type="ECO:0000256" key="4">
    <source>
        <dbReference type="ARBA" id="ARBA00022982"/>
    </source>
</evidence>
<dbReference type="RefSeq" id="WP_203915633.1">
    <property type="nucleotide sequence ID" value="NZ_BONZ01000001.1"/>
</dbReference>
<comment type="caution">
    <text evidence="10">The sequence shown here is derived from an EMBL/GenBank/DDBJ whole genome shotgun (WGS) entry which is preliminary data.</text>
</comment>
<name>A0A8J3VME8_9ACTN</name>
<dbReference type="PANTHER" id="PTHR36923:SF3">
    <property type="entry name" value="FERREDOXIN"/>
    <property type="match status" value="1"/>
</dbReference>
<keyword evidence="4 8" id="KW-0249">Electron transport</keyword>
<dbReference type="Gene3D" id="3.30.70.20">
    <property type="match status" value="1"/>
</dbReference>
<dbReference type="GO" id="GO:0005506">
    <property type="term" value="F:iron ion binding"/>
    <property type="evidence" value="ECO:0007669"/>
    <property type="project" value="UniProtKB-UniRule"/>
</dbReference>
<dbReference type="Proteomes" id="UP000642748">
    <property type="component" value="Unassembled WGS sequence"/>
</dbReference>
<dbReference type="PROSITE" id="PS51379">
    <property type="entry name" value="4FE4S_FER_2"/>
    <property type="match status" value="1"/>
</dbReference>
<evidence type="ECO:0000313" key="11">
    <source>
        <dbReference type="Proteomes" id="UP000642748"/>
    </source>
</evidence>
<dbReference type="GO" id="GO:0009055">
    <property type="term" value="F:electron transfer activity"/>
    <property type="evidence" value="ECO:0007669"/>
    <property type="project" value="UniProtKB-UniRule"/>
</dbReference>
<keyword evidence="3 8" id="KW-0479">Metal-binding</keyword>
<proteinExistence type="predicted"/>
<dbReference type="InterPro" id="IPR010693">
    <property type="entry name" value="Divergent_4Fe-4S_mono-cluster"/>
</dbReference>
<evidence type="ECO:0000256" key="1">
    <source>
        <dbReference type="ARBA" id="ARBA00001927"/>
    </source>
</evidence>
<keyword evidence="2 8" id="KW-0813">Transport</keyword>
<evidence type="ECO:0000256" key="6">
    <source>
        <dbReference type="ARBA" id="ARBA00023014"/>
    </source>
</evidence>
<comment type="cofactor">
    <cofactor evidence="1">
        <name>[3Fe-4S] cluster</name>
        <dbReference type="ChEBI" id="CHEBI:21137"/>
    </cofactor>
</comment>
<dbReference type="PANTHER" id="PTHR36923">
    <property type="entry name" value="FERREDOXIN"/>
    <property type="match status" value="1"/>
</dbReference>
<keyword evidence="11" id="KW-1185">Reference proteome</keyword>
<dbReference type="SUPFAM" id="SSF54862">
    <property type="entry name" value="4Fe-4S ferredoxins"/>
    <property type="match status" value="1"/>
</dbReference>
<keyword evidence="5 8" id="KW-0408">Iron</keyword>
<evidence type="ECO:0000256" key="3">
    <source>
        <dbReference type="ARBA" id="ARBA00022723"/>
    </source>
</evidence>
<gene>
    <name evidence="10" type="ORF">Raf01_00770</name>
</gene>
<dbReference type="GO" id="GO:0051538">
    <property type="term" value="F:3 iron, 4 sulfur cluster binding"/>
    <property type="evidence" value="ECO:0007669"/>
    <property type="project" value="UniProtKB-KW"/>
</dbReference>
<dbReference type="InterPro" id="IPR017896">
    <property type="entry name" value="4Fe4S_Fe-S-bd"/>
</dbReference>
<keyword evidence="6 8" id="KW-0411">Iron-sulfur</keyword>
<evidence type="ECO:0000256" key="7">
    <source>
        <dbReference type="ARBA" id="ARBA00023291"/>
    </source>
</evidence>
<evidence type="ECO:0000256" key="2">
    <source>
        <dbReference type="ARBA" id="ARBA00022448"/>
    </source>
</evidence>
<reference evidence="10" key="1">
    <citation type="submission" date="2021-01" db="EMBL/GenBank/DDBJ databases">
        <title>Whole genome shotgun sequence of Rugosimonospora africana NBRC 104875.</title>
        <authorList>
            <person name="Komaki H."/>
            <person name="Tamura T."/>
        </authorList>
    </citation>
    <scope>NUCLEOTIDE SEQUENCE</scope>
    <source>
        <strain evidence="10">NBRC 104875</strain>
    </source>
</reference>
<protein>
    <recommendedName>
        <fullName evidence="8">Ferredoxin</fullName>
    </recommendedName>
</protein>
<sequence>MRVVVDPNLCCSSGLCSQSSPEVFDQDPDDGVVRLLLAEPPAHTHADVRFAAHGCPSGAIEILEHDTTGS</sequence>
<dbReference type="PRINTS" id="PR00352">
    <property type="entry name" value="3FE4SFRDOXIN"/>
</dbReference>
<dbReference type="EMBL" id="BONZ01000001">
    <property type="protein sequence ID" value="GIH11905.1"/>
    <property type="molecule type" value="Genomic_DNA"/>
</dbReference>
<evidence type="ECO:0000313" key="10">
    <source>
        <dbReference type="EMBL" id="GIH11905.1"/>
    </source>
</evidence>
<dbReference type="InterPro" id="IPR001080">
    <property type="entry name" value="3Fe4S_ferredoxin"/>
</dbReference>
<evidence type="ECO:0000256" key="5">
    <source>
        <dbReference type="ARBA" id="ARBA00023004"/>
    </source>
</evidence>
<evidence type="ECO:0000259" key="9">
    <source>
        <dbReference type="PROSITE" id="PS51379"/>
    </source>
</evidence>
<dbReference type="AlphaFoldDB" id="A0A8J3VME8"/>
<dbReference type="Pfam" id="PF06902">
    <property type="entry name" value="Fer4_19"/>
    <property type="match status" value="1"/>
</dbReference>
<accession>A0A8J3VME8</accession>
<keyword evidence="7" id="KW-0003">3Fe-4S</keyword>